<comment type="caution">
    <text evidence="2">The sequence shown here is derived from an EMBL/GenBank/DDBJ whole genome shotgun (WGS) entry which is preliminary data.</text>
</comment>
<gene>
    <name evidence="2" type="ORF">VFPBJ_05968</name>
</gene>
<organism evidence="2 3">
    <name type="scientific">Purpureocillium lilacinum</name>
    <name type="common">Paecilomyces lilacinus</name>
    <dbReference type="NCBI Taxonomy" id="33203"/>
    <lineage>
        <taxon>Eukaryota</taxon>
        <taxon>Fungi</taxon>
        <taxon>Dikarya</taxon>
        <taxon>Ascomycota</taxon>
        <taxon>Pezizomycotina</taxon>
        <taxon>Sordariomycetes</taxon>
        <taxon>Hypocreomycetidae</taxon>
        <taxon>Hypocreales</taxon>
        <taxon>Ophiocordycipitaceae</taxon>
        <taxon>Purpureocillium</taxon>
    </lineage>
</organism>
<evidence type="ECO:0000313" key="3">
    <source>
        <dbReference type="Proteomes" id="UP000078240"/>
    </source>
</evidence>
<sequence length="157" mass="17597">MRSFKMARCCASCCCCCCRRPSARPRVLSSSSCFFSPSLSVGHRLQTFYKSTVKSPTTPPSPRARRRLAPRLVSGKASARGLVRDPASPTDGQSLLHRATLNPPRDAQRERKRTNSVLLLLDPCLCRDCPHPTSVTRRPRALTVAQLRTVRRRNHKQ</sequence>
<evidence type="ECO:0000256" key="1">
    <source>
        <dbReference type="SAM" id="MobiDB-lite"/>
    </source>
</evidence>
<name>A0A179GSU3_PURLI</name>
<dbReference type="Proteomes" id="UP000078240">
    <property type="component" value="Unassembled WGS sequence"/>
</dbReference>
<reference evidence="2 3" key="1">
    <citation type="submission" date="2016-01" db="EMBL/GenBank/DDBJ databases">
        <title>Biosynthesis of antibiotic leucinostatins and their inhibition on Phytophthora in bio-control Purpureocillium lilacinum.</title>
        <authorList>
            <person name="Wang G."/>
            <person name="Liu Z."/>
            <person name="Lin R."/>
            <person name="Li E."/>
            <person name="Mao Z."/>
            <person name="Ling J."/>
            <person name="Yin W."/>
            <person name="Xie B."/>
        </authorList>
    </citation>
    <scope>NUCLEOTIDE SEQUENCE [LARGE SCALE GENOMIC DNA]</scope>
    <source>
        <strain evidence="2">PLBJ-1</strain>
    </source>
</reference>
<dbReference type="EMBL" id="LSBH01000004">
    <property type="protein sequence ID" value="OAQ80383.1"/>
    <property type="molecule type" value="Genomic_DNA"/>
</dbReference>
<proteinExistence type="predicted"/>
<dbReference type="AlphaFoldDB" id="A0A179GSU3"/>
<accession>A0A179GSU3</accession>
<feature type="region of interest" description="Disordered" evidence="1">
    <location>
        <begin position="52"/>
        <end position="111"/>
    </location>
</feature>
<protein>
    <submittedName>
        <fullName evidence="2">Uncharacterized protein</fullName>
    </submittedName>
</protein>
<evidence type="ECO:0000313" key="2">
    <source>
        <dbReference type="EMBL" id="OAQ80383.1"/>
    </source>
</evidence>